<keyword evidence="2" id="KW-0067">ATP-binding</keyword>
<proteinExistence type="predicted"/>
<name>A0A2U2ATQ7_9GAMM</name>
<organism evidence="2 4">
    <name type="scientific">Ignatzschineria cameli</name>
    <dbReference type="NCBI Taxonomy" id="2182793"/>
    <lineage>
        <taxon>Bacteria</taxon>
        <taxon>Pseudomonadati</taxon>
        <taxon>Pseudomonadota</taxon>
        <taxon>Gammaproteobacteria</taxon>
        <taxon>Cardiobacteriales</taxon>
        <taxon>Ignatzschineriaceae</taxon>
        <taxon>Ignatzschineria</taxon>
    </lineage>
</organism>
<dbReference type="InterPro" id="IPR027417">
    <property type="entry name" value="P-loop_NTPase"/>
</dbReference>
<keyword evidence="5" id="KW-1185">Reference proteome</keyword>
<dbReference type="GO" id="GO:0005975">
    <property type="term" value="P:carbohydrate metabolic process"/>
    <property type="evidence" value="ECO:0007669"/>
    <property type="project" value="InterPro"/>
</dbReference>
<evidence type="ECO:0000313" key="2">
    <source>
        <dbReference type="EMBL" id="PWD88066.1"/>
    </source>
</evidence>
<evidence type="ECO:0000259" key="1">
    <source>
        <dbReference type="Pfam" id="PF09848"/>
    </source>
</evidence>
<sequence length="630" mass="72523">MIIYSSTKLGFMEDITNGVLVEKIYKNFLEKIGRTGKSEIRSWDNSLSRMYMVINDSEIPDDLNIAIEYRIPSTSKRVDFIIAGKNKDNKSAVIIELKQWESAEKVIEKDGVVKTFLGGGERETIHPSYQALSYATLIEDFNEAVCHENIKLFPCAYLHNYIVQNPDPLLDEIYLDYVNQAPIFGRTDSTKLRDFIKSKIKSSDNSTLKLINEGKLKPSKSLQESLLKMIQGNKEFVMIDEQKVIYEEILYLANKSQKTNKKQVLVVEGGPGTGKSVLAIQALVALINQDKMCHYVTKNLAPREVYASKLKGHMKRNSIDNLFKSSGIYHSLNANELDVVLVDEAHRLNEKSGIFSNLGENQTKELINSAKLSVFFIDERQRVHIKDSGSIADIEYYSDYYDADFKKMELKSQFRCNGSDGYLAFIDDLLQIRDTANYDGFDIDYEMLVIDNPNDLYDIILEKNINNRARILAGYCWDWDSSNRNNPDHYDIIIEEYAFKKSWNLGNTKTYILDEKSIEQIGCIHTSQGLELDYVGVIIGNDLRFENEKVITDHTERAKTDQSLRGIKKLMKEDPERAIKLADEIIKNTYRVLLTRGQKGCYIYCEDKELEAYIKRRLNLIKSYKRNFIK</sequence>
<reference evidence="4 5" key="2">
    <citation type="submission" date="2018-05" db="EMBL/GenBank/DDBJ databases">
        <title>Ignatzschineria dubaiensis sp. nov., isolated from necrotic foot tissues of dromedaries (Camelus dromedarius) and associated maggots in Dubai, United Arab Emirates.</title>
        <authorList>
            <person name="Tsang C.C."/>
            <person name="Tang J.Y.M."/>
            <person name="Fong J.Y.H."/>
            <person name="Kinne J."/>
            <person name="Lee H.H."/>
            <person name="Joseph M."/>
            <person name="Jose S."/>
            <person name="Schuster R.K."/>
            <person name="Tang Y."/>
            <person name="Sivakumar S."/>
            <person name="Chen J.H.K."/>
            <person name="Teng J.L.L."/>
            <person name="Lau S.K.P."/>
            <person name="Wernery U."/>
            <person name="Woo P.C.Y."/>
        </authorList>
    </citation>
    <scope>NUCLEOTIDE SEQUENCE [LARGE SCALE GENOMIC DNA]</scope>
    <source>
        <strain evidence="4">UAE-HKU57</strain>
        <strain evidence="5">UAE-HKU58</strain>
    </source>
</reference>
<dbReference type="InterPro" id="IPR018647">
    <property type="entry name" value="SLFN_3-like_DNA/RNA_helicase"/>
</dbReference>
<dbReference type="Gene3D" id="3.40.50.300">
    <property type="entry name" value="P-loop containing nucleotide triphosphate hydrolases"/>
    <property type="match status" value="1"/>
</dbReference>
<dbReference type="PROSITE" id="PS01095">
    <property type="entry name" value="GH18_1"/>
    <property type="match status" value="1"/>
</dbReference>
<evidence type="ECO:0000313" key="3">
    <source>
        <dbReference type="EMBL" id="PWD93759.1"/>
    </source>
</evidence>
<dbReference type="EMBL" id="QEWW01000001">
    <property type="protein sequence ID" value="PWD88066.1"/>
    <property type="molecule type" value="Genomic_DNA"/>
</dbReference>
<feature type="domain" description="Schlafen group 3-like DNA/RNA helicase" evidence="1">
    <location>
        <begin position="262"/>
        <end position="607"/>
    </location>
</feature>
<evidence type="ECO:0000313" key="5">
    <source>
        <dbReference type="Proteomes" id="UP000245217"/>
    </source>
</evidence>
<keyword evidence="2" id="KW-0547">Nucleotide-binding</keyword>
<dbReference type="EMBL" id="QEWV01000002">
    <property type="protein sequence ID" value="PWD93759.1"/>
    <property type="molecule type" value="Genomic_DNA"/>
</dbReference>
<dbReference type="InterPro" id="IPR001579">
    <property type="entry name" value="Glyco_hydro_18_chit_AS"/>
</dbReference>
<evidence type="ECO:0000313" key="4">
    <source>
        <dbReference type="Proteomes" id="UP000245059"/>
    </source>
</evidence>
<dbReference type="GO" id="GO:0004553">
    <property type="term" value="F:hydrolase activity, hydrolyzing O-glycosyl compounds"/>
    <property type="evidence" value="ECO:0007669"/>
    <property type="project" value="InterPro"/>
</dbReference>
<reference evidence="2" key="1">
    <citation type="journal article" date="2018" name="Genome Announc.">
        <title>Ignatzschineria cameli sp. nov., isolated from necrotic foot tissue of dromedaries (Camelus dromedarius) and associated maggots (Wohlfahrtia species) in Dubai.</title>
        <authorList>
            <person name="Tsang C.C."/>
            <person name="Tang J.Y."/>
            <person name="Fong J.Y."/>
            <person name="Kinne J."/>
            <person name="Lee H.H."/>
            <person name="Joseph M."/>
            <person name="Jose S."/>
            <person name="Schuster R.K."/>
            <person name="Tang Y."/>
            <person name="Sivakumar S."/>
            <person name="Chen J.H."/>
            <person name="Teng J.L."/>
            <person name="Lau S.K."/>
            <person name="Wernery U."/>
            <person name="Woo P.C."/>
        </authorList>
    </citation>
    <scope>NUCLEOTIDE SEQUENCE</scope>
    <source>
        <strain evidence="2">UAE-HKU57</strain>
        <strain evidence="3">UAE-HKU58</strain>
    </source>
</reference>
<dbReference type="OrthoDB" id="3193269at2"/>
<dbReference type="AlphaFoldDB" id="A0A2U2ATQ7"/>
<accession>A0A2U2ATQ7</accession>
<protein>
    <submittedName>
        <fullName evidence="2">ATP-binding protein</fullName>
    </submittedName>
</protein>
<dbReference type="SUPFAM" id="SSF52540">
    <property type="entry name" value="P-loop containing nucleoside triphosphate hydrolases"/>
    <property type="match status" value="2"/>
</dbReference>
<dbReference type="Proteomes" id="UP000245217">
    <property type="component" value="Unassembled WGS sequence"/>
</dbReference>
<dbReference type="GO" id="GO:0005524">
    <property type="term" value="F:ATP binding"/>
    <property type="evidence" value="ECO:0007669"/>
    <property type="project" value="UniProtKB-KW"/>
</dbReference>
<gene>
    <name evidence="2" type="ORF">DC077_01980</name>
    <name evidence="3" type="ORF">DC078_02730</name>
</gene>
<dbReference type="Proteomes" id="UP000245059">
    <property type="component" value="Unassembled WGS sequence"/>
</dbReference>
<comment type="caution">
    <text evidence="2">The sequence shown here is derived from an EMBL/GenBank/DDBJ whole genome shotgun (WGS) entry which is preliminary data.</text>
</comment>
<dbReference type="Pfam" id="PF09848">
    <property type="entry name" value="SLFN-g3_helicase"/>
    <property type="match status" value="1"/>
</dbReference>